<name>A0A8H7A5D0_9EURO</name>
<sequence>MILRHQGLLPSFEDLEPVYQSSHLFHWWLRLTDTTEPQRLFSRTYAYLEKSDEFDQQFMNSTGSEALPDEPAESSTEYDTNSYSAKALQHLGYFVLSLRGKAPAEDASPRMESVLLACIPDSQLMTSTIPCLVTWAALLLAKQGCVHNHDPTSLLDPFVLALYLSPLRIGQKQFHEFTTFLKWVGYWYNWITILRGLKTHCLRKDYD</sequence>
<accession>A0A8H7A5D0</accession>
<reference evidence="1" key="1">
    <citation type="submission" date="2020-02" db="EMBL/GenBank/DDBJ databases">
        <authorList>
            <person name="Palmer J.M."/>
        </authorList>
    </citation>
    <scope>NUCLEOTIDE SEQUENCE</scope>
    <source>
        <strain evidence="1">EPUS1.4</strain>
        <tissue evidence="1">Thallus</tissue>
    </source>
</reference>
<dbReference type="Proteomes" id="UP000606974">
    <property type="component" value="Unassembled WGS sequence"/>
</dbReference>
<dbReference type="AlphaFoldDB" id="A0A8H7A5D0"/>
<gene>
    <name evidence="1" type="ORF">GJ744_004796</name>
</gene>
<evidence type="ECO:0000313" key="2">
    <source>
        <dbReference type="Proteomes" id="UP000606974"/>
    </source>
</evidence>
<keyword evidence="2" id="KW-1185">Reference proteome</keyword>
<organism evidence="1 2">
    <name type="scientific">Endocarpon pusillum</name>
    <dbReference type="NCBI Taxonomy" id="364733"/>
    <lineage>
        <taxon>Eukaryota</taxon>
        <taxon>Fungi</taxon>
        <taxon>Dikarya</taxon>
        <taxon>Ascomycota</taxon>
        <taxon>Pezizomycotina</taxon>
        <taxon>Eurotiomycetes</taxon>
        <taxon>Chaetothyriomycetidae</taxon>
        <taxon>Verrucariales</taxon>
        <taxon>Verrucariaceae</taxon>
        <taxon>Endocarpon</taxon>
    </lineage>
</organism>
<comment type="caution">
    <text evidence="1">The sequence shown here is derived from an EMBL/GenBank/DDBJ whole genome shotgun (WGS) entry which is preliminary data.</text>
</comment>
<dbReference type="EMBL" id="JAACFV010000207">
    <property type="protein sequence ID" value="KAF7502950.1"/>
    <property type="molecule type" value="Genomic_DNA"/>
</dbReference>
<protein>
    <submittedName>
        <fullName evidence="1">Uncharacterized protein</fullName>
    </submittedName>
</protein>
<proteinExistence type="predicted"/>
<evidence type="ECO:0000313" key="1">
    <source>
        <dbReference type="EMBL" id="KAF7502950.1"/>
    </source>
</evidence>